<keyword evidence="10 13" id="KW-1133">Transmembrane helix</keyword>
<dbReference type="GO" id="GO:0061630">
    <property type="term" value="F:ubiquitin protein ligase activity"/>
    <property type="evidence" value="ECO:0007669"/>
    <property type="project" value="UniProtKB-EC"/>
</dbReference>
<keyword evidence="5 13" id="KW-0812">Transmembrane</keyword>
<dbReference type="Proteomes" id="UP000192591">
    <property type="component" value="Unassembled WGS sequence"/>
</dbReference>
<dbReference type="RefSeq" id="WP_024876266.1">
    <property type="nucleotide sequence ID" value="NZ_AZUM01000004.1"/>
</dbReference>
<dbReference type="GO" id="GO:0016567">
    <property type="term" value="P:protein ubiquitination"/>
    <property type="evidence" value="ECO:0007669"/>
    <property type="project" value="InterPro"/>
</dbReference>
<dbReference type="AlphaFoldDB" id="A0A1V9A254"/>
<evidence type="ECO:0000256" key="11">
    <source>
        <dbReference type="ARBA" id="ARBA00023136"/>
    </source>
</evidence>
<sequence>MWIVGVILLVVAVGAFFYMKHTRSELHAMIGTETLSIPELERYRTASDELGSSGSFRKASEVVGAAHPRPEGLLTAELSKTECVWFKYRIDRHYEVVEYRDGKRHRRKRTERVAEHTSQQGYAVIDDEGRTIGVDPGGTEPDGPEQTVSRFEPHQGRDSGMELFGFRLPPLLGRGDTTIGYDYKEWVIRPGRRLYVLGEVHDRIGPLVIGKPSGEGHFIISTRSEEELRDSRVKRHKLLAVSVIASAVLGVGFLVAGMVG</sequence>
<evidence type="ECO:0000256" key="2">
    <source>
        <dbReference type="ARBA" id="ARBA00004141"/>
    </source>
</evidence>
<evidence type="ECO:0000259" key="14">
    <source>
        <dbReference type="Pfam" id="PF12483"/>
    </source>
</evidence>
<keyword evidence="15" id="KW-0067">ATP-binding</keyword>
<keyword evidence="8" id="KW-0833">Ubl conjugation pathway</keyword>
<name>A0A1V9A254_SACPI</name>
<accession>A0A1V9A254</accession>
<evidence type="ECO:0000256" key="7">
    <source>
        <dbReference type="ARBA" id="ARBA00022771"/>
    </source>
</evidence>
<keyword evidence="15" id="KW-0378">Hydrolase</keyword>
<comment type="catalytic activity">
    <reaction evidence="1">
        <text>S-ubiquitinyl-[E2 ubiquitin-conjugating enzyme]-L-cysteine + [acceptor protein]-L-lysine = [E2 ubiquitin-conjugating enzyme]-L-cysteine + N(6)-ubiquitinyl-[acceptor protein]-L-lysine.</text>
        <dbReference type="EC" id="2.3.2.27"/>
    </reaction>
</comment>
<keyword evidence="16" id="KW-1185">Reference proteome</keyword>
<dbReference type="GO" id="GO:0016020">
    <property type="term" value="C:membrane"/>
    <property type="evidence" value="ECO:0007669"/>
    <property type="project" value="UniProtKB-SubCell"/>
</dbReference>
<dbReference type="EMBL" id="MWIH01000006">
    <property type="protein sequence ID" value="OQO91133.1"/>
    <property type="molecule type" value="Genomic_DNA"/>
</dbReference>
<evidence type="ECO:0000256" key="12">
    <source>
        <dbReference type="SAM" id="MobiDB-lite"/>
    </source>
</evidence>
<keyword evidence="4" id="KW-0808">Transferase</keyword>
<keyword evidence="15" id="KW-0347">Helicase</keyword>
<dbReference type="GO" id="GO:0008270">
    <property type="term" value="F:zinc ion binding"/>
    <property type="evidence" value="ECO:0007669"/>
    <property type="project" value="UniProtKB-KW"/>
</dbReference>
<evidence type="ECO:0000313" key="16">
    <source>
        <dbReference type="Proteomes" id="UP000192591"/>
    </source>
</evidence>
<organism evidence="15 16">
    <name type="scientific">Saccharomonospora piscinae</name>
    <dbReference type="NCBI Taxonomy" id="687388"/>
    <lineage>
        <taxon>Bacteria</taxon>
        <taxon>Bacillati</taxon>
        <taxon>Actinomycetota</taxon>
        <taxon>Actinomycetes</taxon>
        <taxon>Pseudonocardiales</taxon>
        <taxon>Pseudonocardiaceae</taxon>
        <taxon>Saccharomonospora</taxon>
    </lineage>
</organism>
<keyword evidence="7" id="KW-0863">Zinc-finger</keyword>
<feature type="domain" description="E3 Ubiquitin ligase MUL1-like" evidence="14">
    <location>
        <begin position="95"/>
        <end position="252"/>
    </location>
</feature>
<evidence type="ECO:0000256" key="8">
    <source>
        <dbReference type="ARBA" id="ARBA00022786"/>
    </source>
</evidence>
<dbReference type="InterPro" id="IPR022170">
    <property type="entry name" value="MUL1-like"/>
</dbReference>
<proteinExistence type="predicted"/>
<evidence type="ECO:0000256" key="1">
    <source>
        <dbReference type="ARBA" id="ARBA00000900"/>
    </source>
</evidence>
<evidence type="ECO:0000256" key="6">
    <source>
        <dbReference type="ARBA" id="ARBA00022723"/>
    </source>
</evidence>
<dbReference type="OrthoDB" id="3469619at2"/>
<keyword evidence="15" id="KW-0547">Nucleotide-binding</keyword>
<evidence type="ECO:0000256" key="10">
    <source>
        <dbReference type="ARBA" id="ARBA00022989"/>
    </source>
</evidence>
<gene>
    <name evidence="15" type="ORF">B1813_16735</name>
</gene>
<evidence type="ECO:0000256" key="3">
    <source>
        <dbReference type="ARBA" id="ARBA00012483"/>
    </source>
</evidence>
<feature type="transmembrane region" description="Helical" evidence="13">
    <location>
        <begin position="6"/>
        <end position="21"/>
    </location>
</feature>
<keyword evidence="6" id="KW-0479">Metal-binding</keyword>
<evidence type="ECO:0000256" key="4">
    <source>
        <dbReference type="ARBA" id="ARBA00022679"/>
    </source>
</evidence>
<dbReference type="Pfam" id="PF12483">
    <property type="entry name" value="GIDE"/>
    <property type="match status" value="1"/>
</dbReference>
<feature type="transmembrane region" description="Helical" evidence="13">
    <location>
        <begin position="238"/>
        <end position="259"/>
    </location>
</feature>
<evidence type="ECO:0000256" key="5">
    <source>
        <dbReference type="ARBA" id="ARBA00022692"/>
    </source>
</evidence>
<reference evidence="15 16" key="1">
    <citation type="submission" date="2017-02" db="EMBL/GenBank/DDBJ databases">
        <title>Draft genome of Saccharomonospora sp. 154.</title>
        <authorList>
            <person name="Alonso-Carmona G.S."/>
            <person name="De La Haba R."/>
            <person name="Vera-Gargallo B."/>
            <person name="Sandoval-Trujillo A.H."/>
            <person name="Ramirez-Duran N."/>
            <person name="Ventosa A."/>
        </authorList>
    </citation>
    <scope>NUCLEOTIDE SEQUENCE [LARGE SCALE GENOMIC DNA]</scope>
    <source>
        <strain evidence="15 16">LRS4.154</strain>
    </source>
</reference>
<comment type="subcellular location">
    <subcellularLocation>
        <location evidence="2">Membrane</location>
        <topology evidence="2">Multi-pass membrane protein</topology>
    </subcellularLocation>
</comment>
<evidence type="ECO:0000256" key="13">
    <source>
        <dbReference type="SAM" id="Phobius"/>
    </source>
</evidence>
<feature type="region of interest" description="Disordered" evidence="12">
    <location>
        <begin position="129"/>
        <end position="158"/>
    </location>
</feature>
<keyword evidence="9" id="KW-0862">Zinc</keyword>
<dbReference type="STRING" id="1962155.B1813_16735"/>
<evidence type="ECO:0000313" key="15">
    <source>
        <dbReference type="EMBL" id="OQO91133.1"/>
    </source>
</evidence>
<keyword evidence="11 13" id="KW-0472">Membrane</keyword>
<dbReference type="GO" id="GO:0004386">
    <property type="term" value="F:helicase activity"/>
    <property type="evidence" value="ECO:0007669"/>
    <property type="project" value="UniProtKB-KW"/>
</dbReference>
<evidence type="ECO:0000256" key="9">
    <source>
        <dbReference type="ARBA" id="ARBA00022833"/>
    </source>
</evidence>
<protein>
    <recommendedName>
        <fullName evidence="3">RING-type E3 ubiquitin transferase</fullName>
        <ecNumber evidence="3">2.3.2.27</ecNumber>
    </recommendedName>
</protein>
<dbReference type="EC" id="2.3.2.27" evidence="3"/>
<comment type="caution">
    <text evidence="15">The sequence shown here is derived from an EMBL/GenBank/DDBJ whole genome shotgun (WGS) entry which is preliminary data.</text>
</comment>